<feature type="region of interest" description="Disordered" evidence="1">
    <location>
        <begin position="83"/>
        <end position="135"/>
    </location>
</feature>
<dbReference type="OrthoDB" id="437973at2759"/>
<accession>A0A0R3WK43</accession>
<keyword evidence="3" id="KW-1185">Reference proteome</keyword>
<dbReference type="WBParaSite" id="TTAC_0000107201-mRNA-1">
    <property type="protein sequence ID" value="TTAC_0000107201-mRNA-1"/>
    <property type="gene ID" value="TTAC_0000107201"/>
</dbReference>
<dbReference type="Proteomes" id="UP000274429">
    <property type="component" value="Unassembled WGS sequence"/>
</dbReference>
<feature type="compositionally biased region" description="Low complexity" evidence="1">
    <location>
        <begin position="91"/>
        <end position="128"/>
    </location>
</feature>
<dbReference type="EMBL" id="UYWX01000172">
    <property type="protein sequence ID" value="VDM17414.1"/>
    <property type="molecule type" value="Genomic_DNA"/>
</dbReference>
<evidence type="ECO:0000313" key="4">
    <source>
        <dbReference type="WBParaSite" id="TTAC_0000107201-mRNA-1"/>
    </source>
</evidence>
<reference evidence="2 3" key="2">
    <citation type="submission" date="2018-11" db="EMBL/GenBank/DDBJ databases">
        <authorList>
            <consortium name="Pathogen Informatics"/>
        </authorList>
    </citation>
    <scope>NUCLEOTIDE SEQUENCE [LARGE SCALE GENOMIC DNA]</scope>
</reference>
<gene>
    <name evidence="2" type="ORF">TTAC_LOCUS1073</name>
</gene>
<name>A0A0R3WK43_HYDTA</name>
<evidence type="ECO:0000313" key="2">
    <source>
        <dbReference type="EMBL" id="VDM17414.1"/>
    </source>
</evidence>
<evidence type="ECO:0000256" key="1">
    <source>
        <dbReference type="SAM" id="MobiDB-lite"/>
    </source>
</evidence>
<dbReference type="PANTHER" id="PTHR13491:SF0">
    <property type="entry name" value="ZINC FINGER CCHC DOMAIN-CONTAINING PROTEIN 10"/>
    <property type="match status" value="1"/>
</dbReference>
<proteinExistence type="predicted"/>
<evidence type="ECO:0000313" key="3">
    <source>
        <dbReference type="Proteomes" id="UP000274429"/>
    </source>
</evidence>
<protein>
    <submittedName>
        <fullName evidence="4">CCHC-type domain-containing protein</fullName>
    </submittedName>
</protein>
<dbReference type="AlphaFoldDB" id="A0A0R3WK43"/>
<dbReference type="Pfam" id="PF13917">
    <property type="entry name" value="zf-CCHC_3"/>
    <property type="match status" value="1"/>
</dbReference>
<organism evidence="4">
    <name type="scientific">Hydatigena taeniaeformis</name>
    <name type="common">Feline tapeworm</name>
    <name type="synonym">Taenia taeniaeformis</name>
    <dbReference type="NCBI Taxonomy" id="6205"/>
    <lineage>
        <taxon>Eukaryota</taxon>
        <taxon>Metazoa</taxon>
        <taxon>Spiralia</taxon>
        <taxon>Lophotrochozoa</taxon>
        <taxon>Platyhelminthes</taxon>
        <taxon>Cestoda</taxon>
        <taxon>Eucestoda</taxon>
        <taxon>Cyclophyllidea</taxon>
        <taxon>Taeniidae</taxon>
        <taxon>Hydatigera</taxon>
    </lineage>
</organism>
<dbReference type="PANTHER" id="PTHR13491">
    <property type="entry name" value="ZCCHC10 PROTEIN"/>
    <property type="match status" value="1"/>
</dbReference>
<reference evidence="4" key="1">
    <citation type="submission" date="2017-02" db="UniProtKB">
        <authorList>
            <consortium name="WormBaseParasite"/>
        </authorList>
    </citation>
    <scope>IDENTIFICATION</scope>
</reference>
<dbReference type="InterPro" id="IPR039715">
    <property type="entry name" value="ZCCHC10"/>
</dbReference>
<sequence>MFYFPLKLMRRVDPFACRTSSETKKFCQKCLQDGHWTYECKGKHKYLERESRTAHLSRRMAKVSKWVYWLMVFEPRVSVHTSYKDSEDSSDSSSSSSCTTSSSGSSGGSSSSSESSSGSSTSSSSGGTSDHGKRN</sequence>